<feature type="domain" description="HTH lysR-type" evidence="6">
    <location>
        <begin position="1"/>
        <end position="45"/>
    </location>
</feature>
<evidence type="ECO:0000313" key="7">
    <source>
        <dbReference type="EMBL" id="MCD9879571.1"/>
    </source>
</evidence>
<dbReference type="PANTHER" id="PTHR30346">
    <property type="entry name" value="TRANSCRIPTIONAL DUAL REGULATOR HCAR-RELATED"/>
    <property type="match status" value="1"/>
</dbReference>
<dbReference type="InterPro" id="IPR000847">
    <property type="entry name" value="LysR_HTH_N"/>
</dbReference>
<keyword evidence="3" id="KW-0238">DNA-binding</keyword>
<evidence type="ECO:0000256" key="3">
    <source>
        <dbReference type="ARBA" id="ARBA00023125"/>
    </source>
</evidence>
<dbReference type="InterPro" id="IPR036390">
    <property type="entry name" value="WH_DNA-bd_sf"/>
</dbReference>
<dbReference type="Gene3D" id="1.10.10.10">
    <property type="entry name" value="Winged helix-like DNA-binding domain superfamily/Winged helix DNA-binding domain"/>
    <property type="match status" value="1"/>
</dbReference>
<keyword evidence="8" id="KW-1185">Reference proteome</keyword>
<comment type="similarity">
    <text evidence="1">Belongs to the LysR transcriptional regulatory family.</text>
</comment>
<evidence type="ECO:0000256" key="4">
    <source>
        <dbReference type="ARBA" id="ARBA00023163"/>
    </source>
</evidence>
<feature type="region of interest" description="Disordered" evidence="5">
    <location>
        <begin position="84"/>
        <end position="117"/>
    </location>
</feature>
<organism evidence="7 8">
    <name type="scientific">Streptomyces guryensis</name>
    <dbReference type="NCBI Taxonomy" id="2886947"/>
    <lineage>
        <taxon>Bacteria</taxon>
        <taxon>Bacillati</taxon>
        <taxon>Actinomycetota</taxon>
        <taxon>Actinomycetes</taxon>
        <taxon>Kitasatosporales</taxon>
        <taxon>Streptomycetaceae</taxon>
        <taxon>Streptomyces</taxon>
    </lineage>
</organism>
<keyword evidence="4" id="KW-0804">Transcription</keyword>
<dbReference type="SUPFAM" id="SSF46785">
    <property type="entry name" value="Winged helix' DNA-binding domain"/>
    <property type="match status" value="1"/>
</dbReference>
<evidence type="ECO:0000259" key="6">
    <source>
        <dbReference type="PROSITE" id="PS50931"/>
    </source>
</evidence>
<dbReference type="InterPro" id="IPR036388">
    <property type="entry name" value="WH-like_DNA-bd_sf"/>
</dbReference>
<dbReference type="GO" id="GO:0003677">
    <property type="term" value="F:DNA binding"/>
    <property type="evidence" value="ECO:0007669"/>
    <property type="project" value="UniProtKB-KW"/>
</dbReference>
<dbReference type="RefSeq" id="WP_232654516.1">
    <property type="nucleotide sequence ID" value="NZ_JAJSBI010000030.1"/>
</dbReference>
<proteinExistence type="inferred from homology"/>
<evidence type="ECO:0000256" key="1">
    <source>
        <dbReference type="ARBA" id="ARBA00009437"/>
    </source>
</evidence>
<evidence type="ECO:0000313" key="8">
    <source>
        <dbReference type="Proteomes" id="UP001108029"/>
    </source>
</evidence>
<evidence type="ECO:0000256" key="2">
    <source>
        <dbReference type="ARBA" id="ARBA00023015"/>
    </source>
</evidence>
<protein>
    <submittedName>
        <fullName evidence="7">LysR family transcriptional regulator</fullName>
    </submittedName>
</protein>
<gene>
    <name evidence="7" type="ORF">LJ657_39520</name>
</gene>
<dbReference type="Proteomes" id="UP001108029">
    <property type="component" value="Unassembled WGS sequence"/>
</dbReference>
<comment type="caution">
    <text evidence="7">The sequence shown here is derived from an EMBL/GenBank/DDBJ whole genome shotgun (WGS) entry which is preliminary data.</text>
</comment>
<name>A0A9Q3VW90_9ACTN</name>
<accession>A0A9Q3VW90</accession>
<dbReference type="Pfam" id="PF00126">
    <property type="entry name" value="HTH_1"/>
    <property type="match status" value="1"/>
</dbReference>
<dbReference type="EMBL" id="JAJSBI010000030">
    <property type="protein sequence ID" value="MCD9879571.1"/>
    <property type="molecule type" value="Genomic_DNA"/>
</dbReference>
<dbReference type="GO" id="GO:0003700">
    <property type="term" value="F:DNA-binding transcription factor activity"/>
    <property type="evidence" value="ECO:0007669"/>
    <property type="project" value="InterPro"/>
</dbReference>
<sequence length="117" mass="12088">MEESFTRAAARCHVARSAISRQSPSLERELGEALFEWDSSRMRLTAAGEALVPHARAVAGVVAAAKPECAARSGLLTGTLSLGVADGVESSSPSPAPVSPSRSRCPWPATTTMPSPG</sequence>
<dbReference type="AlphaFoldDB" id="A0A9Q3VW90"/>
<keyword evidence="2" id="KW-0805">Transcription regulation</keyword>
<dbReference type="GO" id="GO:0032993">
    <property type="term" value="C:protein-DNA complex"/>
    <property type="evidence" value="ECO:0007669"/>
    <property type="project" value="TreeGrafter"/>
</dbReference>
<dbReference type="PANTHER" id="PTHR30346:SF29">
    <property type="entry name" value="LYSR SUBSTRATE-BINDING"/>
    <property type="match status" value="1"/>
</dbReference>
<evidence type="ECO:0000256" key="5">
    <source>
        <dbReference type="SAM" id="MobiDB-lite"/>
    </source>
</evidence>
<reference evidence="7" key="1">
    <citation type="submission" date="2021-12" db="EMBL/GenBank/DDBJ databases">
        <authorList>
            <person name="Lee J.-H."/>
            <person name="Kim S.-B."/>
        </authorList>
    </citation>
    <scope>NUCLEOTIDE SEQUENCE</scope>
    <source>
        <strain evidence="7">NR30</strain>
    </source>
</reference>
<dbReference type="PROSITE" id="PS50931">
    <property type="entry name" value="HTH_LYSR"/>
    <property type="match status" value="1"/>
</dbReference>